<evidence type="ECO:0000313" key="2">
    <source>
        <dbReference type="EMBL" id="UNI73470.1"/>
    </source>
</evidence>
<dbReference type="InterPro" id="IPR010285">
    <property type="entry name" value="DNA_helicase_pif1-like_DEAD"/>
</dbReference>
<dbReference type="Pfam" id="PF05970">
    <property type="entry name" value="PIF1"/>
    <property type="match status" value="1"/>
</dbReference>
<keyword evidence="2" id="KW-0547">Nucleotide-binding</keyword>
<feature type="domain" description="DNA helicase Pif1-like DEAD-box helicase" evidence="1">
    <location>
        <begin position="18"/>
        <end position="205"/>
    </location>
</feature>
<dbReference type="EMBL" id="OM835951">
    <property type="protein sequence ID" value="UNI73470.1"/>
    <property type="molecule type" value="Genomic_DNA"/>
</dbReference>
<accession>A0A9E6Z1A2</accession>
<evidence type="ECO:0000259" key="1">
    <source>
        <dbReference type="Pfam" id="PF05970"/>
    </source>
</evidence>
<organism evidence="2">
    <name type="scientific">Klebsiella phage KP12</name>
    <dbReference type="NCBI Taxonomy" id="2923374"/>
    <lineage>
        <taxon>Viruses</taxon>
        <taxon>Duplodnaviria</taxon>
        <taxon>Heunggongvirae</taxon>
        <taxon>Uroviricota</taxon>
        <taxon>Caudoviricetes</taxon>
        <taxon>Vequintavirinae</taxon>
    </lineage>
</organism>
<dbReference type="InterPro" id="IPR027417">
    <property type="entry name" value="P-loop_NTPase"/>
</dbReference>
<dbReference type="PANTHER" id="PTHR47642">
    <property type="entry name" value="ATP-DEPENDENT DNA HELICASE"/>
    <property type="match status" value="1"/>
</dbReference>
<reference evidence="2" key="1">
    <citation type="submission" date="2022-02" db="EMBL/GenBank/DDBJ databases">
        <authorList>
            <person name="Kim D."/>
            <person name="Kim Y."/>
            <person name="Lee S.-M."/>
            <person name="Kim H."/>
            <person name="Nong L.K."/>
        </authorList>
    </citation>
    <scope>NUCLEOTIDE SEQUENCE</scope>
</reference>
<dbReference type="InterPro" id="IPR051055">
    <property type="entry name" value="PIF1_helicase"/>
</dbReference>
<keyword evidence="2" id="KW-0347">Helicase</keyword>
<dbReference type="Gene3D" id="3.40.50.300">
    <property type="entry name" value="P-loop containing nucleotide triphosphate hydrolases"/>
    <property type="match status" value="2"/>
</dbReference>
<name>A0A9E6Z1A2_9CAUD</name>
<dbReference type="CDD" id="cd18809">
    <property type="entry name" value="SF1_C_RecD"/>
    <property type="match status" value="1"/>
</dbReference>
<keyword evidence="2" id="KW-0067">ATP-binding</keyword>
<dbReference type="GO" id="GO:0006281">
    <property type="term" value="P:DNA repair"/>
    <property type="evidence" value="ECO:0007669"/>
    <property type="project" value="InterPro"/>
</dbReference>
<dbReference type="SUPFAM" id="SSF52540">
    <property type="entry name" value="P-loop containing nucleoside triphosphate hydrolases"/>
    <property type="match status" value="2"/>
</dbReference>
<gene>
    <name evidence="2" type="ORF">KP12_60</name>
</gene>
<proteinExistence type="predicted"/>
<dbReference type="PANTHER" id="PTHR47642:SF6">
    <property type="entry name" value="ATP-DEPENDENT DNA HELICASE"/>
    <property type="match status" value="1"/>
</dbReference>
<keyword evidence="2" id="KW-0378">Hydrolase</keyword>
<protein>
    <submittedName>
        <fullName evidence="2">DNA helicase</fullName>
    </submittedName>
</protein>
<sequence>MREDFGVGTEEALGAIIEGKNVFITGPGGSGKSHLIKTIQSLYPSSTLTVAPTGVASLNVDGMTTHRAFGLSMGIATEDDGKTVKTKPKKLLKSKSLERIIIDEISMVRADKLWEMDQKLRVARREPKKAFGGLQVIMFGDFFQNPPVLTESEENAYFELHSTELSCFSDTWGEISPYPVLLDKIYRQNSVHFSSLLNHMRKGERIDEIVKFLNNQCYSKGAALNAITLTSTNAAAERINKKHYDQIPGEEVIYKASKTGDFAQRPVAESLHLKVGTRVMITVNDQNPDEDGPKFVNGTRGIIKALRKFSVDVELEDGKVVEIEKNVWENVEYFPRKVIKNGKTEEELEKIVVGTYTNLPIRLGYAVTIHKAQGLTLPEVNIDFGYGAFAPGMAYVAFSRATSTKGLRLLRPVKERDIIVDQRIVKFYKDTFPGKF</sequence>
<dbReference type="GO" id="GO:0003678">
    <property type="term" value="F:DNA helicase activity"/>
    <property type="evidence" value="ECO:0007669"/>
    <property type="project" value="InterPro"/>
</dbReference>
<dbReference type="GO" id="GO:0000723">
    <property type="term" value="P:telomere maintenance"/>
    <property type="evidence" value="ECO:0007669"/>
    <property type="project" value="InterPro"/>
</dbReference>